<keyword evidence="4 9" id="KW-0349">Heme</keyword>
<dbReference type="InterPro" id="IPR050121">
    <property type="entry name" value="Cytochrome_P450_monoxygenase"/>
</dbReference>
<dbReference type="GO" id="GO:0020037">
    <property type="term" value="F:heme binding"/>
    <property type="evidence" value="ECO:0007669"/>
    <property type="project" value="InterPro"/>
</dbReference>
<evidence type="ECO:0000256" key="9">
    <source>
        <dbReference type="PIRSR" id="PIRSR602403-1"/>
    </source>
</evidence>
<dbReference type="GO" id="GO:0005506">
    <property type="term" value="F:iron ion binding"/>
    <property type="evidence" value="ECO:0007669"/>
    <property type="project" value="InterPro"/>
</dbReference>
<protein>
    <submittedName>
        <fullName evidence="10">Docosahexaenoic acid omega-hydroxylase CYP4F3</fullName>
    </submittedName>
</protein>
<dbReference type="PRINTS" id="PR00465">
    <property type="entry name" value="EP450IV"/>
</dbReference>
<keyword evidence="6" id="KW-0560">Oxidoreductase</keyword>
<evidence type="ECO:0000256" key="6">
    <source>
        <dbReference type="ARBA" id="ARBA00023002"/>
    </source>
</evidence>
<dbReference type="Proteomes" id="UP000184267">
    <property type="component" value="Unassembled WGS sequence"/>
</dbReference>
<comment type="caution">
    <text evidence="10">The sequence shown here is derived from an EMBL/GenBank/DDBJ whole genome shotgun (WGS) entry which is preliminary data.</text>
</comment>
<dbReference type="InterPro" id="IPR001128">
    <property type="entry name" value="Cyt_P450"/>
</dbReference>
<keyword evidence="8" id="KW-0503">Monooxygenase</keyword>
<dbReference type="AlphaFoldDB" id="A0A1M2VIY0"/>
<dbReference type="PANTHER" id="PTHR24305:SF166">
    <property type="entry name" value="CYTOCHROME P450 12A4, MITOCHONDRIAL-RELATED"/>
    <property type="match status" value="1"/>
</dbReference>
<dbReference type="CDD" id="cd11069">
    <property type="entry name" value="CYP_FUM15-like"/>
    <property type="match status" value="1"/>
</dbReference>
<evidence type="ECO:0000256" key="3">
    <source>
        <dbReference type="ARBA" id="ARBA00010617"/>
    </source>
</evidence>
<evidence type="ECO:0000256" key="8">
    <source>
        <dbReference type="ARBA" id="ARBA00023033"/>
    </source>
</evidence>
<accession>A0A1M2VIY0</accession>
<dbReference type="InterPro" id="IPR036396">
    <property type="entry name" value="Cyt_P450_sf"/>
</dbReference>
<dbReference type="GO" id="GO:0016705">
    <property type="term" value="F:oxidoreductase activity, acting on paired donors, with incorporation or reduction of molecular oxygen"/>
    <property type="evidence" value="ECO:0007669"/>
    <property type="project" value="InterPro"/>
</dbReference>
<keyword evidence="11" id="KW-1185">Reference proteome</keyword>
<dbReference type="EMBL" id="MNAD01001168">
    <property type="protein sequence ID" value="OJT07561.1"/>
    <property type="molecule type" value="Genomic_DNA"/>
</dbReference>
<comment type="pathway">
    <text evidence="2">Secondary metabolite biosynthesis.</text>
</comment>
<evidence type="ECO:0000256" key="7">
    <source>
        <dbReference type="ARBA" id="ARBA00023004"/>
    </source>
</evidence>
<proteinExistence type="inferred from homology"/>
<dbReference type="PRINTS" id="PR00385">
    <property type="entry name" value="P450"/>
</dbReference>
<dbReference type="SUPFAM" id="SSF48264">
    <property type="entry name" value="Cytochrome P450"/>
    <property type="match status" value="1"/>
</dbReference>
<sequence>MTSPLLQIIFVCGTTWFLWKVFRALVVKSDLDNLPGPPSPSFIYGHVKQLYNKQTGFKYHRSLGEKYGPTVRLLGRFGGNLLYTFDPKAMHHIVIKDHDIFQEATWFTRCTALIFGPGLFATLGDHHRKQRKMLNPIFSVDHMRNMSPIFYDISHKLRTAIQGRIRDGRPTEVNMVAWMGRTALELMGQGGLGHSFDPLVADAGDDYGKALKDLMPTLAQVHGLHHWVPLFQTVVPKIWQRTLVELIPSPPLKRILQIVNTMRTRSTQIFEAKKKALLAGDEALKHLVGEGRDLISVLLKANMEASEEDKLPEDELIGQMSTMTFAAMDSTSNALSLTLWRLAQNPKVQNTLRKEILEAKEAHGGGDIAYDDLVALPYLDAVCRETLRVHTPAPFRFRETNRDVVLPLSEPVRGNDGRMMHQLHIPKNTSVFVGINASNTNPALWGPNAYEWKPERWLKPLSDAVLDAKIPGVYANLMTFWGGGRACVGFKFSQLEMKVILAVLISTFTFELTEKHVYWNMATVQYPSTDPRGAHPELPLKVGLVTHDSVRA</sequence>
<feature type="binding site" description="axial binding residue" evidence="9">
    <location>
        <position position="487"/>
    </location>
    <ligand>
        <name>heme</name>
        <dbReference type="ChEBI" id="CHEBI:30413"/>
    </ligand>
    <ligandPart>
        <name>Fe</name>
        <dbReference type="ChEBI" id="CHEBI:18248"/>
    </ligandPart>
</feature>
<evidence type="ECO:0000256" key="2">
    <source>
        <dbReference type="ARBA" id="ARBA00005179"/>
    </source>
</evidence>
<dbReference type="OMA" id="HMKITLE"/>
<organism evidence="10 11">
    <name type="scientific">Trametes pubescens</name>
    <name type="common">White-rot fungus</name>
    <dbReference type="NCBI Taxonomy" id="154538"/>
    <lineage>
        <taxon>Eukaryota</taxon>
        <taxon>Fungi</taxon>
        <taxon>Dikarya</taxon>
        <taxon>Basidiomycota</taxon>
        <taxon>Agaricomycotina</taxon>
        <taxon>Agaricomycetes</taxon>
        <taxon>Polyporales</taxon>
        <taxon>Polyporaceae</taxon>
        <taxon>Trametes</taxon>
    </lineage>
</organism>
<dbReference type="Gene3D" id="1.10.630.10">
    <property type="entry name" value="Cytochrome P450"/>
    <property type="match status" value="1"/>
</dbReference>
<evidence type="ECO:0000256" key="4">
    <source>
        <dbReference type="ARBA" id="ARBA00022617"/>
    </source>
</evidence>
<dbReference type="PANTHER" id="PTHR24305">
    <property type="entry name" value="CYTOCHROME P450"/>
    <property type="match status" value="1"/>
</dbReference>
<comment type="cofactor">
    <cofactor evidence="1 9">
        <name>heme</name>
        <dbReference type="ChEBI" id="CHEBI:30413"/>
    </cofactor>
</comment>
<evidence type="ECO:0000313" key="11">
    <source>
        <dbReference type="Proteomes" id="UP000184267"/>
    </source>
</evidence>
<reference evidence="10 11" key="1">
    <citation type="submission" date="2016-10" db="EMBL/GenBank/DDBJ databases">
        <title>Genome sequence of the basidiomycete white-rot fungus Trametes pubescens.</title>
        <authorList>
            <person name="Makela M.R."/>
            <person name="Granchi Z."/>
            <person name="Peng M."/>
            <person name="De Vries R.P."/>
            <person name="Grigoriev I."/>
            <person name="Riley R."/>
            <person name="Hilden K."/>
        </authorList>
    </citation>
    <scope>NUCLEOTIDE SEQUENCE [LARGE SCALE GENOMIC DNA]</scope>
    <source>
        <strain evidence="10 11">FBCC735</strain>
    </source>
</reference>
<name>A0A1M2VIY0_TRAPU</name>
<dbReference type="OrthoDB" id="1470350at2759"/>
<keyword evidence="7 9" id="KW-0408">Iron</keyword>
<dbReference type="GO" id="GO:0004497">
    <property type="term" value="F:monooxygenase activity"/>
    <property type="evidence" value="ECO:0007669"/>
    <property type="project" value="UniProtKB-KW"/>
</dbReference>
<evidence type="ECO:0000256" key="1">
    <source>
        <dbReference type="ARBA" id="ARBA00001971"/>
    </source>
</evidence>
<keyword evidence="5 9" id="KW-0479">Metal-binding</keyword>
<evidence type="ECO:0000256" key="5">
    <source>
        <dbReference type="ARBA" id="ARBA00022723"/>
    </source>
</evidence>
<comment type="similarity">
    <text evidence="3">Belongs to the cytochrome P450 family.</text>
</comment>
<dbReference type="Pfam" id="PF00067">
    <property type="entry name" value="p450"/>
    <property type="match status" value="1"/>
</dbReference>
<gene>
    <name evidence="10" type="ORF">TRAPUB_1584</name>
</gene>
<evidence type="ECO:0000313" key="10">
    <source>
        <dbReference type="EMBL" id="OJT07561.1"/>
    </source>
</evidence>
<dbReference type="STRING" id="154538.A0A1M2VIY0"/>
<dbReference type="InterPro" id="IPR002403">
    <property type="entry name" value="Cyt_P450_E_grp-IV"/>
</dbReference>